<feature type="region of interest" description="Disordered" evidence="1">
    <location>
        <begin position="254"/>
        <end position="344"/>
    </location>
</feature>
<proteinExistence type="predicted"/>
<dbReference type="RefSeq" id="WP_186851775.1">
    <property type="nucleotide sequence ID" value="NZ_JACOPO010000001.1"/>
</dbReference>
<organism evidence="5 6">
    <name type="scientific">Flintibacter hominis</name>
    <dbReference type="NCBI Taxonomy" id="2763048"/>
    <lineage>
        <taxon>Bacteria</taxon>
        <taxon>Bacillati</taxon>
        <taxon>Bacillota</taxon>
        <taxon>Clostridia</taxon>
        <taxon>Eubacteriales</taxon>
        <taxon>Flintibacter</taxon>
    </lineage>
</organism>
<keyword evidence="2" id="KW-0472">Membrane</keyword>
<evidence type="ECO:0000259" key="4">
    <source>
        <dbReference type="Pfam" id="PF04536"/>
    </source>
</evidence>
<feature type="compositionally biased region" description="Pro residues" evidence="1">
    <location>
        <begin position="256"/>
        <end position="266"/>
    </location>
</feature>
<dbReference type="Pfam" id="PF04536">
    <property type="entry name" value="TPM_phosphatase"/>
    <property type="match status" value="1"/>
</dbReference>
<dbReference type="Proteomes" id="UP000628736">
    <property type="component" value="Unassembled WGS sequence"/>
</dbReference>
<feature type="compositionally biased region" description="Gly residues" evidence="1">
    <location>
        <begin position="267"/>
        <end position="286"/>
    </location>
</feature>
<feature type="chain" id="PRO_5039176025" evidence="3">
    <location>
        <begin position="21"/>
        <end position="344"/>
    </location>
</feature>
<evidence type="ECO:0000256" key="3">
    <source>
        <dbReference type="SAM" id="SignalP"/>
    </source>
</evidence>
<keyword evidence="2" id="KW-1133">Transmembrane helix</keyword>
<feature type="domain" description="TPM" evidence="4">
    <location>
        <begin position="56"/>
        <end position="169"/>
    </location>
</feature>
<dbReference type="InterPro" id="IPR007621">
    <property type="entry name" value="TPM_dom"/>
</dbReference>
<evidence type="ECO:0000313" key="6">
    <source>
        <dbReference type="Proteomes" id="UP000628736"/>
    </source>
</evidence>
<evidence type="ECO:0000256" key="2">
    <source>
        <dbReference type="SAM" id="Phobius"/>
    </source>
</evidence>
<dbReference type="Gene3D" id="3.10.310.50">
    <property type="match status" value="1"/>
</dbReference>
<dbReference type="AlphaFoldDB" id="A0A8J6J788"/>
<keyword evidence="2" id="KW-0812">Transmembrane</keyword>
<gene>
    <name evidence="5" type="ORF">H8S11_00085</name>
</gene>
<comment type="caution">
    <text evidence="5">The sequence shown here is derived from an EMBL/GenBank/DDBJ whole genome shotgun (WGS) entry which is preliminary data.</text>
</comment>
<evidence type="ECO:0000256" key="1">
    <source>
        <dbReference type="SAM" id="MobiDB-lite"/>
    </source>
</evidence>
<reference evidence="5" key="1">
    <citation type="submission" date="2020-08" db="EMBL/GenBank/DDBJ databases">
        <title>Genome public.</title>
        <authorList>
            <person name="Liu C."/>
            <person name="Sun Q."/>
        </authorList>
    </citation>
    <scope>NUCLEOTIDE SEQUENCE</scope>
    <source>
        <strain evidence="5">NSJ-23</strain>
    </source>
</reference>
<accession>A0A8J6J788</accession>
<dbReference type="EMBL" id="JACOPO010000001">
    <property type="protein sequence ID" value="MBC5721228.1"/>
    <property type="molecule type" value="Genomic_DNA"/>
</dbReference>
<protein>
    <submittedName>
        <fullName evidence="5">TPM domain-containing protein</fullName>
    </submittedName>
</protein>
<feature type="signal peptide" evidence="3">
    <location>
        <begin position="1"/>
        <end position="20"/>
    </location>
</feature>
<sequence length="344" mass="36370">MKFFQKTWVAWLCTAAMIGAAVVIGLNKESAAVPEPGEVGLDTSLSTAQFADYIWDQAGVLSDSQERDICLYNANWVQRYDSLIALAVVDGVSGDIGDYAYSLGEEIELASSDGILVIDVKNTNGYLAVGPDYPMTDQQVTNYMDQSLYEYVAAGEYGEGVLNLFADVNQFYVDNYGLGYLDNANHYGGAQRTGGLVMMLVILLAIVLVAATLIDSARYTAYRQRYYGVINPPYVFRPILFWHGPSYGWYRRRWRQPPPPPPPRGPRGPGGGGFSGFSGPGGGSRGSGFSSGPRGGGFSGGSRGGGFSSGSFRGGGFGGSRGGGFSGGRGGGFGGGRGGGFGRR</sequence>
<keyword evidence="3" id="KW-0732">Signal</keyword>
<feature type="compositionally biased region" description="Gly residues" evidence="1">
    <location>
        <begin position="293"/>
        <end position="344"/>
    </location>
</feature>
<name>A0A8J6J788_9FIRM</name>
<keyword evidence="6" id="KW-1185">Reference proteome</keyword>
<feature type="transmembrane region" description="Helical" evidence="2">
    <location>
        <begin position="195"/>
        <end position="214"/>
    </location>
</feature>
<evidence type="ECO:0000313" key="5">
    <source>
        <dbReference type="EMBL" id="MBC5721228.1"/>
    </source>
</evidence>